<evidence type="ECO:0000313" key="2">
    <source>
        <dbReference type="Proteomes" id="UP001156389"/>
    </source>
</evidence>
<dbReference type="EMBL" id="JAJAGO010000005">
    <property type="protein sequence ID" value="MCT2590761.1"/>
    <property type="molecule type" value="Genomic_DNA"/>
</dbReference>
<dbReference type="PANTHER" id="PTHR36221:SF1">
    <property type="entry name" value="DUF742 DOMAIN-CONTAINING PROTEIN"/>
    <property type="match status" value="1"/>
</dbReference>
<dbReference type="Proteomes" id="UP001156389">
    <property type="component" value="Unassembled WGS sequence"/>
</dbReference>
<dbReference type="InterPro" id="IPR007995">
    <property type="entry name" value="DUF742"/>
</dbReference>
<comment type="caution">
    <text evidence="1">The sequence shown here is derived from an EMBL/GenBank/DDBJ whole genome shotgun (WGS) entry which is preliminary data.</text>
</comment>
<dbReference type="PANTHER" id="PTHR36221">
    <property type="entry name" value="DUF742 DOMAIN-CONTAINING PROTEIN"/>
    <property type="match status" value="1"/>
</dbReference>
<dbReference type="InterPro" id="IPR036388">
    <property type="entry name" value="WH-like_DNA-bd_sf"/>
</dbReference>
<dbReference type="Pfam" id="PF05331">
    <property type="entry name" value="DUF742"/>
    <property type="match status" value="1"/>
</dbReference>
<evidence type="ECO:0000313" key="1">
    <source>
        <dbReference type="EMBL" id="MCT2590761.1"/>
    </source>
</evidence>
<accession>A0ABT2JSF2</accession>
<gene>
    <name evidence="1" type="ORF">LHJ74_12710</name>
</gene>
<reference evidence="1 2" key="1">
    <citation type="submission" date="2021-10" db="EMBL/GenBank/DDBJ databases">
        <title>Streptomyces gossypii sp. nov., isolated from soil collected from cotton field.</title>
        <authorList>
            <person name="Ge X."/>
            <person name="Chen X."/>
            <person name="Liu W."/>
        </authorList>
    </citation>
    <scope>NUCLEOTIDE SEQUENCE [LARGE SCALE GENOMIC DNA]</scope>
    <source>
        <strain evidence="1 2">N2-109</strain>
    </source>
</reference>
<protein>
    <submittedName>
        <fullName evidence="1">DUF742 domain-containing protein</fullName>
    </submittedName>
</protein>
<proteinExistence type="predicted"/>
<dbReference type="SUPFAM" id="SSF46785">
    <property type="entry name" value="Winged helix' DNA-binding domain"/>
    <property type="match status" value="1"/>
</dbReference>
<sequence>MEGGPERLYVVTAGRDRAAEPVPLDLVTLIVSRGKPARGMQPEHAAILRMCTRPLSLVEISAYTGLPASTVSVLLTDLVDGGQVETRAPVPAAELPDPKLLEAVMDGLRKL</sequence>
<keyword evidence="2" id="KW-1185">Reference proteome</keyword>
<dbReference type="Gene3D" id="1.10.10.10">
    <property type="entry name" value="Winged helix-like DNA-binding domain superfamily/Winged helix DNA-binding domain"/>
    <property type="match status" value="1"/>
</dbReference>
<organism evidence="1 2">
    <name type="scientific">Streptomyces gossypii</name>
    <dbReference type="NCBI Taxonomy" id="2883101"/>
    <lineage>
        <taxon>Bacteria</taxon>
        <taxon>Bacillati</taxon>
        <taxon>Actinomycetota</taxon>
        <taxon>Actinomycetes</taxon>
        <taxon>Kitasatosporales</taxon>
        <taxon>Streptomycetaceae</taxon>
        <taxon>Streptomyces</taxon>
    </lineage>
</organism>
<dbReference type="InterPro" id="IPR036390">
    <property type="entry name" value="WH_DNA-bd_sf"/>
</dbReference>
<name>A0ABT2JSF2_9ACTN</name>